<evidence type="ECO:0000256" key="2">
    <source>
        <dbReference type="ARBA" id="ARBA00022645"/>
    </source>
</evidence>
<feature type="active site" description="Charge relay system" evidence="6">
    <location>
        <position position="275"/>
    </location>
</feature>
<sequence length="301" mass="33234">MIVPKGLKHGDTIGVIAPASPVTKEQADTAKTVLEEMGFKVKMGDSCYASFGGYLSGEDTIRARDLNNMFMDNQVDAIICIRGGYGCARMIDQLDMDTIQKNPKIFIGYSDITALHLLLNQKANLATYHGPMVVSNMLKFNQFTKSSFFHVMNAEEDIELNNPKNDPIKTMVEGCAKGPIVGGNLALIATTMGTPYEIETKGKILFIEDIGEKPYSIDRMLTQLRLAGKLNDCEGIILGDFADCEDTEGFTAFEVFNNIIKPFFKPTIYNFKSGHCESMITLPLGRVCELDATNKKVIIKN</sequence>
<dbReference type="RefSeq" id="WP_132246809.1">
    <property type="nucleotide sequence ID" value="NZ_SLWV01000023.1"/>
</dbReference>
<dbReference type="InterPro" id="IPR027461">
    <property type="entry name" value="Carboxypeptidase_A_C_sf"/>
</dbReference>
<dbReference type="Pfam" id="PF17676">
    <property type="entry name" value="Peptidase_S66C"/>
    <property type="match status" value="1"/>
</dbReference>
<dbReference type="Proteomes" id="UP000294919">
    <property type="component" value="Unassembled WGS sequence"/>
</dbReference>
<accession>A0A4V2SAB5</accession>
<evidence type="ECO:0000313" key="9">
    <source>
        <dbReference type="EMBL" id="TCO71050.1"/>
    </source>
</evidence>
<dbReference type="Gene3D" id="3.50.30.60">
    <property type="entry name" value="LD-carboxypeptidase A C-terminal domain-like"/>
    <property type="match status" value="1"/>
</dbReference>
<dbReference type="Pfam" id="PF02016">
    <property type="entry name" value="Peptidase_S66"/>
    <property type="match status" value="1"/>
</dbReference>
<keyword evidence="5" id="KW-0720">Serine protease</keyword>
<dbReference type="InterPro" id="IPR040921">
    <property type="entry name" value="Peptidase_S66C"/>
</dbReference>
<comment type="similarity">
    <text evidence="1">Belongs to the peptidase S66 family.</text>
</comment>
<gene>
    <name evidence="9" type="ORF">EV214_12338</name>
</gene>
<dbReference type="InterPro" id="IPR003507">
    <property type="entry name" value="S66_fam"/>
</dbReference>
<dbReference type="PANTHER" id="PTHR30237">
    <property type="entry name" value="MURAMOYLTETRAPEPTIDE CARBOXYPEPTIDASE"/>
    <property type="match status" value="1"/>
</dbReference>
<reference evidence="9 10" key="1">
    <citation type="submission" date="2019-03" db="EMBL/GenBank/DDBJ databases">
        <title>Genomic Encyclopedia of Type Strains, Phase IV (KMG-IV): sequencing the most valuable type-strain genomes for metagenomic binning, comparative biology and taxonomic classification.</title>
        <authorList>
            <person name="Goeker M."/>
        </authorList>
    </citation>
    <scope>NUCLEOTIDE SEQUENCE [LARGE SCALE GENOMIC DNA]</scope>
    <source>
        <strain evidence="9 10">DSM 102940</strain>
    </source>
</reference>
<dbReference type="GO" id="GO:0008236">
    <property type="term" value="F:serine-type peptidase activity"/>
    <property type="evidence" value="ECO:0007669"/>
    <property type="project" value="UniProtKB-KW"/>
</dbReference>
<dbReference type="PIRSF" id="PIRSF028757">
    <property type="entry name" value="LD-carboxypeptidase"/>
    <property type="match status" value="1"/>
</dbReference>
<dbReference type="SUPFAM" id="SSF52317">
    <property type="entry name" value="Class I glutamine amidotransferase-like"/>
    <property type="match status" value="1"/>
</dbReference>
<dbReference type="PANTHER" id="PTHR30237:SF2">
    <property type="entry name" value="MUREIN TETRAPEPTIDE CARBOXYPEPTIDASE"/>
    <property type="match status" value="1"/>
</dbReference>
<evidence type="ECO:0000259" key="7">
    <source>
        <dbReference type="Pfam" id="PF02016"/>
    </source>
</evidence>
<evidence type="ECO:0000256" key="3">
    <source>
        <dbReference type="ARBA" id="ARBA00022670"/>
    </source>
</evidence>
<feature type="domain" description="LD-carboxypeptidase N-terminal" evidence="7">
    <location>
        <begin position="13"/>
        <end position="130"/>
    </location>
</feature>
<evidence type="ECO:0000313" key="10">
    <source>
        <dbReference type="Proteomes" id="UP000294919"/>
    </source>
</evidence>
<protein>
    <submittedName>
        <fullName evidence="9">Muramoyltetrapeptide carboxypeptidase</fullName>
    </submittedName>
</protein>
<dbReference type="Gene3D" id="3.40.50.10740">
    <property type="entry name" value="Class I glutamine amidotransferase-like"/>
    <property type="match status" value="1"/>
</dbReference>
<evidence type="ECO:0000259" key="8">
    <source>
        <dbReference type="Pfam" id="PF17676"/>
    </source>
</evidence>
<feature type="active site" description="Charge relay system" evidence="6">
    <location>
        <position position="208"/>
    </location>
</feature>
<feature type="active site" description="Nucleophile" evidence="6">
    <location>
        <position position="110"/>
    </location>
</feature>
<keyword evidence="4" id="KW-0378">Hydrolase</keyword>
<dbReference type="InterPro" id="IPR027478">
    <property type="entry name" value="LdcA_N"/>
</dbReference>
<dbReference type="GO" id="GO:0006508">
    <property type="term" value="P:proteolysis"/>
    <property type="evidence" value="ECO:0007669"/>
    <property type="project" value="UniProtKB-KW"/>
</dbReference>
<dbReference type="EMBL" id="SLWV01000023">
    <property type="protein sequence ID" value="TCO71050.1"/>
    <property type="molecule type" value="Genomic_DNA"/>
</dbReference>
<evidence type="ECO:0000256" key="1">
    <source>
        <dbReference type="ARBA" id="ARBA00010233"/>
    </source>
</evidence>
<dbReference type="InterPro" id="IPR029062">
    <property type="entry name" value="Class_I_gatase-like"/>
</dbReference>
<keyword evidence="3" id="KW-0645">Protease</keyword>
<dbReference type="OrthoDB" id="9807329at2"/>
<dbReference type="SUPFAM" id="SSF141986">
    <property type="entry name" value="LD-carboxypeptidase A C-terminal domain-like"/>
    <property type="match status" value="1"/>
</dbReference>
<dbReference type="GO" id="GO:0004180">
    <property type="term" value="F:carboxypeptidase activity"/>
    <property type="evidence" value="ECO:0007669"/>
    <property type="project" value="UniProtKB-KW"/>
</dbReference>
<feature type="domain" description="LD-carboxypeptidase C-terminal" evidence="8">
    <location>
        <begin position="177"/>
        <end position="290"/>
    </location>
</feature>
<evidence type="ECO:0000256" key="4">
    <source>
        <dbReference type="ARBA" id="ARBA00022801"/>
    </source>
</evidence>
<organism evidence="9 10">
    <name type="scientific">Marinisporobacter balticus</name>
    <dbReference type="NCBI Taxonomy" id="2018667"/>
    <lineage>
        <taxon>Bacteria</taxon>
        <taxon>Bacillati</taxon>
        <taxon>Bacillota</taxon>
        <taxon>Clostridia</taxon>
        <taxon>Peptostreptococcales</taxon>
        <taxon>Thermotaleaceae</taxon>
        <taxon>Marinisporobacter</taxon>
    </lineage>
</organism>
<evidence type="ECO:0000256" key="6">
    <source>
        <dbReference type="PIRSR" id="PIRSR028757-1"/>
    </source>
</evidence>
<dbReference type="InterPro" id="IPR040449">
    <property type="entry name" value="Peptidase_S66_N"/>
</dbReference>
<keyword evidence="2 9" id="KW-0121">Carboxypeptidase</keyword>
<name>A0A4V2SAB5_9FIRM</name>
<proteinExistence type="inferred from homology"/>
<keyword evidence="10" id="KW-1185">Reference proteome</keyword>
<dbReference type="AlphaFoldDB" id="A0A4V2SAB5"/>
<evidence type="ECO:0000256" key="5">
    <source>
        <dbReference type="ARBA" id="ARBA00022825"/>
    </source>
</evidence>
<dbReference type="CDD" id="cd07025">
    <property type="entry name" value="Peptidase_S66"/>
    <property type="match status" value="1"/>
</dbReference>
<comment type="caution">
    <text evidence="9">The sequence shown here is derived from an EMBL/GenBank/DDBJ whole genome shotgun (WGS) entry which is preliminary data.</text>
</comment>